<evidence type="ECO:0000313" key="2">
    <source>
        <dbReference type="EMBL" id="KAL0394369.1"/>
    </source>
</evidence>
<protein>
    <submittedName>
        <fullName evidence="2">Uncharacterized protein</fullName>
    </submittedName>
</protein>
<dbReference type="EMBL" id="JACGWN010000016">
    <property type="protein sequence ID" value="KAL0394369.1"/>
    <property type="molecule type" value="Genomic_DNA"/>
</dbReference>
<proteinExistence type="predicted"/>
<sequence>MCLVTFLPPAVSKLASRDLASSHPASSQPATRPVRDQASSHTASSRSAIRSARCLASSHPASSRPAIRLARYLRASVLVELALCELVANSRACGHRPGELAPCELAISDLAS</sequence>
<name>A0AAW2SQG2_9LAMI</name>
<reference evidence="2" key="1">
    <citation type="submission" date="2020-06" db="EMBL/GenBank/DDBJ databases">
        <authorList>
            <person name="Li T."/>
            <person name="Hu X."/>
            <person name="Zhang T."/>
            <person name="Song X."/>
            <person name="Zhang H."/>
            <person name="Dai N."/>
            <person name="Sheng W."/>
            <person name="Hou X."/>
            <person name="Wei L."/>
        </authorList>
    </citation>
    <scope>NUCLEOTIDE SEQUENCE</scope>
    <source>
        <strain evidence="2">KEN1</strain>
        <tissue evidence="2">Leaf</tissue>
    </source>
</reference>
<accession>A0AAW2SQG2</accession>
<organism evidence="2">
    <name type="scientific">Sesamum latifolium</name>
    <dbReference type="NCBI Taxonomy" id="2727402"/>
    <lineage>
        <taxon>Eukaryota</taxon>
        <taxon>Viridiplantae</taxon>
        <taxon>Streptophyta</taxon>
        <taxon>Embryophyta</taxon>
        <taxon>Tracheophyta</taxon>
        <taxon>Spermatophyta</taxon>
        <taxon>Magnoliopsida</taxon>
        <taxon>eudicotyledons</taxon>
        <taxon>Gunneridae</taxon>
        <taxon>Pentapetalae</taxon>
        <taxon>asterids</taxon>
        <taxon>lamiids</taxon>
        <taxon>Lamiales</taxon>
        <taxon>Pedaliaceae</taxon>
        <taxon>Sesamum</taxon>
    </lineage>
</organism>
<feature type="compositionally biased region" description="Low complexity" evidence="1">
    <location>
        <begin position="39"/>
        <end position="51"/>
    </location>
</feature>
<gene>
    <name evidence="2" type="ORF">Slati_4403100</name>
</gene>
<feature type="region of interest" description="Disordered" evidence="1">
    <location>
        <begin position="17"/>
        <end position="51"/>
    </location>
</feature>
<dbReference type="AlphaFoldDB" id="A0AAW2SQG2"/>
<reference evidence="2" key="2">
    <citation type="journal article" date="2024" name="Plant">
        <title>Genomic evolution and insights into agronomic trait innovations of Sesamum species.</title>
        <authorList>
            <person name="Miao H."/>
            <person name="Wang L."/>
            <person name="Qu L."/>
            <person name="Liu H."/>
            <person name="Sun Y."/>
            <person name="Le M."/>
            <person name="Wang Q."/>
            <person name="Wei S."/>
            <person name="Zheng Y."/>
            <person name="Lin W."/>
            <person name="Duan Y."/>
            <person name="Cao H."/>
            <person name="Xiong S."/>
            <person name="Wang X."/>
            <person name="Wei L."/>
            <person name="Li C."/>
            <person name="Ma Q."/>
            <person name="Ju M."/>
            <person name="Zhao R."/>
            <person name="Li G."/>
            <person name="Mu C."/>
            <person name="Tian Q."/>
            <person name="Mei H."/>
            <person name="Zhang T."/>
            <person name="Gao T."/>
            <person name="Zhang H."/>
        </authorList>
    </citation>
    <scope>NUCLEOTIDE SEQUENCE</scope>
    <source>
        <strain evidence="2">KEN1</strain>
    </source>
</reference>
<comment type="caution">
    <text evidence="2">The sequence shown here is derived from an EMBL/GenBank/DDBJ whole genome shotgun (WGS) entry which is preliminary data.</text>
</comment>
<evidence type="ECO:0000256" key="1">
    <source>
        <dbReference type="SAM" id="MobiDB-lite"/>
    </source>
</evidence>